<dbReference type="Proteomes" id="UP000602905">
    <property type="component" value="Unassembled WGS sequence"/>
</dbReference>
<dbReference type="EMBL" id="JACYCD010000121">
    <property type="protein sequence ID" value="KAF8702313.1"/>
    <property type="molecule type" value="Genomic_DNA"/>
</dbReference>
<feature type="non-terminal residue" evidence="1">
    <location>
        <position position="1"/>
    </location>
</feature>
<accession>A0A8H7HQQ1</accession>
<gene>
    <name evidence="1" type="ORF">RHS03_06371</name>
</gene>
<name>A0A8H7HQQ1_9AGAM</name>
<proteinExistence type="predicted"/>
<reference evidence="1" key="1">
    <citation type="submission" date="2020-09" db="EMBL/GenBank/DDBJ databases">
        <title>Comparative genome analyses of four rice-infecting Rhizoctonia solani isolates reveal extensive enrichment of homogalacturonan modification genes.</title>
        <authorList>
            <person name="Lee D.-Y."/>
            <person name="Jeon J."/>
            <person name="Kim K.-T."/>
            <person name="Cheong K."/>
            <person name="Song H."/>
            <person name="Choi G."/>
            <person name="Ko J."/>
            <person name="Opiyo S.O."/>
            <person name="Zuo S."/>
            <person name="Madhav S."/>
            <person name="Lee Y.-H."/>
            <person name="Wang G.-L."/>
        </authorList>
    </citation>
    <scope>NUCLEOTIDE SEQUENCE</scope>
    <source>
        <strain evidence="1">AG1-IA WGL</strain>
    </source>
</reference>
<dbReference type="AlphaFoldDB" id="A0A8H7HQQ1"/>
<evidence type="ECO:0000313" key="2">
    <source>
        <dbReference type="Proteomes" id="UP000602905"/>
    </source>
</evidence>
<organism evidence="1 2">
    <name type="scientific">Rhizoctonia solani</name>
    <dbReference type="NCBI Taxonomy" id="456999"/>
    <lineage>
        <taxon>Eukaryota</taxon>
        <taxon>Fungi</taxon>
        <taxon>Dikarya</taxon>
        <taxon>Basidiomycota</taxon>
        <taxon>Agaricomycotina</taxon>
        <taxon>Agaricomycetes</taxon>
        <taxon>Cantharellales</taxon>
        <taxon>Ceratobasidiaceae</taxon>
        <taxon>Rhizoctonia</taxon>
    </lineage>
</organism>
<sequence>MSTRNNRSNRKKGKVRRWLKGLCCFSDVESAPWEGLRASLETLRDTPAMFGPLVSAASVLLDCFNVIEAVSSNQQDYEDLATSLDALSKAFMGTYTV</sequence>
<comment type="caution">
    <text evidence="1">The sequence shown here is derived from an EMBL/GenBank/DDBJ whole genome shotgun (WGS) entry which is preliminary data.</text>
</comment>
<evidence type="ECO:0000313" key="1">
    <source>
        <dbReference type="EMBL" id="KAF8702313.1"/>
    </source>
</evidence>
<protein>
    <submittedName>
        <fullName evidence="1">Uncharacterized protein</fullName>
    </submittedName>
</protein>
<feature type="non-terminal residue" evidence="1">
    <location>
        <position position="97"/>
    </location>
</feature>